<dbReference type="RefSeq" id="WP_370720491.1">
    <property type="nucleotide sequence ID" value="NZ_JBGGTQ010000010.1"/>
</dbReference>
<dbReference type="Gene3D" id="3.30.60.230">
    <property type="entry name" value="Lsr2, dimerization domain"/>
    <property type="match status" value="1"/>
</dbReference>
<evidence type="ECO:0000313" key="3">
    <source>
        <dbReference type="EMBL" id="MEZ0494259.1"/>
    </source>
</evidence>
<feature type="region of interest" description="Disordered" evidence="1">
    <location>
        <begin position="54"/>
        <end position="117"/>
    </location>
</feature>
<evidence type="ECO:0000256" key="1">
    <source>
        <dbReference type="SAM" id="MobiDB-lite"/>
    </source>
</evidence>
<evidence type="ECO:0000259" key="2">
    <source>
        <dbReference type="Pfam" id="PF11774"/>
    </source>
</evidence>
<evidence type="ECO:0000313" key="4">
    <source>
        <dbReference type="Proteomes" id="UP001566476"/>
    </source>
</evidence>
<dbReference type="EMBL" id="JBGGTQ010000010">
    <property type="protein sequence ID" value="MEZ0494259.1"/>
    <property type="molecule type" value="Genomic_DNA"/>
</dbReference>
<accession>A0ABV4I9F7</accession>
<proteinExistence type="predicted"/>
<comment type="caution">
    <text evidence="3">The sequence shown here is derived from an EMBL/GenBank/DDBJ whole genome shotgun (WGS) entry which is preliminary data.</text>
</comment>
<organism evidence="3 4">
    <name type="scientific">Kineococcus mangrovi</name>
    <dbReference type="NCBI Taxonomy" id="1660183"/>
    <lineage>
        <taxon>Bacteria</taxon>
        <taxon>Bacillati</taxon>
        <taxon>Actinomycetota</taxon>
        <taxon>Actinomycetes</taxon>
        <taxon>Kineosporiales</taxon>
        <taxon>Kineosporiaceae</taxon>
        <taxon>Kineococcus</taxon>
    </lineage>
</organism>
<dbReference type="InterPro" id="IPR042261">
    <property type="entry name" value="Lsr2-like_dimerization"/>
</dbReference>
<protein>
    <submittedName>
        <fullName evidence="3">Lsr2 family protein</fullName>
    </submittedName>
</protein>
<sequence length="117" mass="12006">MAQRSHTVLTDDVDGGQAVETVAFGLDGVSYEIDLSTTNAAALRRAVSPYLEHGRALTSRRRSTRTTGARVPGTTDAGTGAGSGADGGAVHAWAREDDVPVDGWSRGPAPGPPVSHP</sequence>
<dbReference type="InterPro" id="IPR024412">
    <property type="entry name" value="Lsr2_dim_dom"/>
</dbReference>
<feature type="domain" description="Lsr2 dimerization" evidence="2">
    <location>
        <begin position="1"/>
        <end position="56"/>
    </location>
</feature>
<feature type="compositionally biased region" description="Low complexity" evidence="1">
    <location>
        <begin position="65"/>
        <end position="78"/>
    </location>
</feature>
<reference evidence="3 4" key="1">
    <citation type="submission" date="2024-07" db="EMBL/GenBank/DDBJ databases">
        <authorList>
            <person name="Thanompreechachai J."/>
            <person name="Duangmal K."/>
        </authorList>
    </citation>
    <scope>NUCLEOTIDE SEQUENCE [LARGE SCALE GENOMIC DNA]</scope>
    <source>
        <strain evidence="3 4">TBRC 1896</strain>
    </source>
</reference>
<name>A0ABV4I9F7_9ACTN</name>
<dbReference type="Pfam" id="PF11774">
    <property type="entry name" value="Lsr2"/>
    <property type="match status" value="1"/>
</dbReference>
<keyword evidence="4" id="KW-1185">Reference proteome</keyword>
<gene>
    <name evidence="3" type="ORF">AB2L28_18640</name>
</gene>
<dbReference type="Proteomes" id="UP001566476">
    <property type="component" value="Unassembled WGS sequence"/>
</dbReference>